<evidence type="ECO:0000313" key="2">
    <source>
        <dbReference type="Proteomes" id="UP001163046"/>
    </source>
</evidence>
<name>A0A9X0CPF8_9CNID</name>
<organism evidence="1 2">
    <name type="scientific">Desmophyllum pertusum</name>
    <dbReference type="NCBI Taxonomy" id="174260"/>
    <lineage>
        <taxon>Eukaryota</taxon>
        <taxon>Metazoa</taxon>
        <taxon>Cnidaria</taxon>
        <taxon>Anthozoa</taxon>
        <taxon>Hexacorallia</taxon>
        <taxon>Scleractinia</taxon>
        <taxon>Caryophylliina</taxon>
        <taxon>Caryophylliidae</taxon>
        <taxon>Desmophyllum</taxon>
    </lineage>
</organism>
<gene>
    <name evidence="1" type="ORF">OS493_005629</name>
</gene>
<sequence>MIDLDDAVTFLLRIKGGRTTPVPMPAHSLPHRGVHLIDPTVPGGGTGASVQLLNLSELIVRVDLTAYQLFQADVCGAVHRLDLSENAEV</sequence>
<keyword evidence="2" id="KW-1185">Reference proteome</keyword>
<reference evidence="1" key="1">
    <citation type="submission" date="2023-01" db="EMBL/GenBank/DDBJ databases">
        <title>Genome assembly of the deep-sea coral Lophelia pertusa.</title>
        <authorList>
            <person name="Herrera S."/>
            <person name="Cordes E."/>
        </authorList>
    </citation>
    <scope>NUCLEOTIDE SEQUENCE</scope>
    <source>
        <strain evidence="1">USNM1676648</strain>
        <tissue evidence="1">Polyp</tissue>
    </source>
</reference>
<protein>
    <submittedName>
        <fullName evidence="1">Uncharacterized protein</fullName>
    </submittedName>
</protein>
<proteinExistence type="predicted"/>
<dbReference type="Proteomes" id="UP001163046">
    <property type="component" value="Unassembled WGS sequence"/>
</dbReference>
<evidence type="ECO:0000313" key="1">
    <source>
        <dbReference type="EMBL" id="KAJ7365519.1"/>
    </source>
</evidence>
<accession>A0A9X0CPF8</accession>
<dbReference type="EMBL" id="MU827303">
    <property type="protein sequence ID" value="KAJ7365519.1"/>
    <property type="molecule type" value="Genomic_DNA"/>
</dbReference>
<dbReference type="AlphaFoldDB" id="A0A9X0CPF8"/>
<comment type="caution">
    <text evidence="1">The sequence shown here is derived from an EMBL/GenBank/DDBJ whole genome shotgun (WGS) entry which is preliminary data.</text>
</comment>